<accession>A0A8J7PL27</accession>
<dbReference type="EMBL" id="JAFLCK010000012">
    <property type="protein sequence ID" value="MBN8660660.1"/>
    <property type="molecule type" value="Genomic_DNA"/>
</dbReference>
<proteinExistence type="predicted"/>
<feature type="compositionally biased region" description="Low complexity" evidence="1">
    <location>
        <begin position="18"/>
        <end position="30"/>
    </location>
</feature>
<keyword evidence="2" id="KW-0472">Membrane</keyword>
<dbReference type="Proteomes" id="UP000664277">
    <property type="component" value="Unassembled WGS sequence"/>
</dbReference>
<comment type="caution">
    <text evidence="3">The sequence shown here is derived from an EMBL/GenBank/DDBJ whole genome shotgun (WGS) entry which is preliminary data.</text>
</comment>
<sequence>MSSHDQSKDEPASPVVPASESQELSQESAQDLPQSTKVSVGPGKIVLLVLGVCLFVVMIGGIVFDYQAACIRKYESPDGRYSVQVLAYPKLFAGPTQGGGPGKLRLVTKDGRPLDQVPISNVDKVPPLRWQANQVNIDGLAVFELPADESRAVAK</sequence>
<feature type="compositionally biased region" description="Basic and acidic residues" evidence="1">
    <location>
        <begin position="1"/>
        <end position="11"/>
    </location>
</feature>
<evidence type="ECO:0000256" key="1">
    <source>
        <dbReference type="SAM" id="MobiDB-lite"/>
    </source>
</evidence>
<keyword evidence="2" id="KW-0812">Transmembrane</keyword>
<evidence type="ECO:0000256" key="2">
    <source>
        <dbReference type="SAM" id="Phobius"/>
    </source>
</evidence>
<gene>
    <name evidence="3" type="ORF">J0M35_09875</name>
</gene>
<name>A0A8J7PL27_9BACT</name>
<organism evidence="3 4">
    <name type="scientific">Candidatus Obscuribacter phosphatis</name>
    <dbReference type="NCBI Taxonomy" id="1906157"/>
    <lineage>
        <taxon>Bacteria</taxon>
        <taxon>Bacillati</taxon>
        <taxon>Candidatus Melainabacteria</taxon>
        <taxon>Candidatus Obscuribacterales</taxon>
        <taxon>Candidatus Obscuribacteraceae</taxon>
        <taxon>Candidatus Obscuribacter</taxon>
    </lineage>
</organism>
<dbReference type="AlphaFoldDB" id="A0A8J7PL27"/>
<evidence type="ECO:0000313" key="3">
    <source>
        <dbReference type="EMBL" id="MBN8660660.1"/>
    </source>
</evidence>
<evidence type="ECO:0000313" key="4">
    <source>
        <dbReference type="Proteomes" id="UP000664277"/>
    </source>
</evidence>
<keyword evidence="2" id="KW-1133">Transmembrane helix</keyword>
<protein>
    <submittedName>
        <fullName evidence="3">Uncharacterized protein</fullName>
    </submittedName>
</protein>
<feature type="transmembrane region" description="Helical" evidence="2">
    <location>
        <begin position="45"/>
        <end position="64"/>
    </location>
</feature>
<reference evidence="3" key="1">
    <citation type="submission" date="2021-02" db="EMBL/GenBank/DDBJ databases">
        <title>Genome-Resolved Metagenomics of a Microbial Community Performing Photosynthetic Biological Nutrient Removal.</title>
        <authorList>
            <person name="Mcdaniel E.A."/>
        </authorList>
    </citation>
    <scope>NUCLEOTIDE SEQUENCE</scope>
    <source>
        <strain evidence="3">UWPOB_OBS1</strain>
    </source>
</reference>
<feature type="region of interest" description="Disordered" evidence="1">
    <location>
        <begin position="1"/>
        <end position="37"/>
    </location>
</feature>